<name>A0AAJ1IEZ5_9SPIO</name>
<reference evidence="5 6" key="1">
    <citation type="submission" date="2022-12" db="EMBL/GenBank/DDBJ databases">
        <title>Metagenome assembled genome from gulf of manar.</title>
        <authorList>
            <person name="Kohli P."/>
            <person name="Pk S."/>
            <person name="Venkata Ramana C."/>
            <person name="Sasikala C."/>
        </authorList>
    </citation>
    <scope>NUCLEOTIDE SEQUENCE [LARGE SCALE GENOMIC DNA]</scope>
    <source>
        <strain evidence="5">JB008</strain>
    </source>
</reference>
<keyword evidence="5" id="KW-0969">Cilium</keyword>
<feature type="chain" id="PRO_5042589290" evidence="4">
    <location>
        <begin position="25"/>
        <end position="239"/>
    </location>
</feature>
<evidence type="ECO:0000256" key="1">
    <source>
        <dbReference type="ARBA" id="ARBA00004631"/>
    </source>
</evidence>
<dbReference type="Pfam" id="PF04620">
    <property type="entry name" value="FlaA"/>
    <property type="match status" value="1"/>
</dbReference>
<evidence type="ECO:0000256" key="3">
    <source>
        <dbReference type="ARBA" id="ARBA00023143"/>
    </source>
</evidence>
<dbReference type="Proteomes" id="UP001221217">
    <property type="component" value="Unassembled WGS sequence"/>
</dbReference>
<protein>
    <submittedName>
        <fullName evidence="5">Flagellar filament outer layer protein FlaA</fullName>
    </submittedName>
</protein>
<accession>A0AAJ1IEZ5</accession>
<dbReference type="EMBL" id="JAQQAL010000019">
    <property type="protein sequence ID" value="MDC7226914.1"/>
    <property type="molecule type" value="Genomic_DNA"/>
</dbReference>
<organism evidence="5 6">
    <name type="scientific">Candidatus Thalassospirochaeta sargassi</name>
    <dbReference type="NCBI Taxonomy" id="3119039"/>
    <lineage>
        <taxon>Bacteria</taxon>
        <taxon>Pseudomonadati</taxon>
        <taxon>Spirochaetota</taxon>
        <taxon>Spirochaetia</taxon>
        <taxon>Spirochaetales</taxon>
        <taxon>Spirochaetaceae</taxon>
        <taxon>Candidatus Thalassospirochaeta</taxon>
    </lineage>
</organism>
<evidence type="ECO:0000256" key="4">
    <source>
        <dbReference type="SAM" id="SignalP"/>
    </source>
</evidence>
<keyword evidence="4" id="KW-0732">Signal</keyword>
<keyword evidence="5" id="KW-0966">Cell projection</keyword>
<proteinExistence type="predicted"/>
<evidence type="ECO:0000313" key="6">
    <source>
        <dbReference type="Proteomes" id="UP001221217"/>
    </source>
</evidence>
<keyword evidence="2" id="KW-0574">Periplasm</keyword>
<comment type="caution">
    <text evidence="5">The sequence shown here is derived from an EMBL/GenBank/DDBJ whole genome shotgun (WGS) entry which is preliminary data.</text>
</comment>
<dbReference type="GO" id="GO:0030288">
    <property type="term" value="C:outer membrane-bounded periplasmic space"/>
    <property type="evidence" value="ECO:0007669"/>
    <property type="project" value="InterPro"/>
</dbReference>
<dbReference type="GO" id="GO:0055040">
    <property type="term" value="C:periplasmic flagellum"/>
    <property type="evidence" value="ECO:0007669"/>
    <property type="project" value="UniProtKB-SubCell"/>
</dbReference>
<evidence type="ECO:0000256" key="2">
    <source>
        <dbReference type="ARBA" id="ARBA00022764"/>
    </source>
</evidence>
<dbReference type="InterPro" id="IPR006714">
    <property type="entry name" value="FlaA"/>
</dbReference>
<dbReference type="GO" id="GO:0071973">
    <property type="term" value="P:bacterial-type flagellum-dependent cell motility"/>
    <property type="evidence" value="ECO:0007669"/>
    <property type="project" value="InterPro"/>
</dbReference>
<evidence type="ECO:0000313" key="5">
    <source>
        <dbReference type="EMBL" id="MDC7226914.1"/>
    </source>
</evidence>
<sequence>MRNSIKKTLIILIILAVSATGVFAQSRVGEPDPSQIGVDTAQQELREISISKFEDAGMWRSQMPRDAGITSVRKIKGSPLDKEPIEGEEEVGIQEADDYVLGVRANFYKRSVTSFSILPSKPMAVEGICKTVSVWVIGRNTDHMLKLLIKDQFGNRAEVTMGKLNFAGWKKMTVAIPTHIVQKDYHYANKMGIEILGFRVDCDPAETYGAYYIYFDDLRATTDLFTENNRDVDDIADVW</sequence>
<feature type="signal peptide" evidence="4">
    <location>
        <begin position="1"/>
        <end position="24"/>
    </location>
</feature>
<keyword evidence="5" id="KW-0282">Flagellum</keyword>
<dbReference type="AlphaFoldDB" id="A0AAJ1IEZ5"/>
<gene>
    <name evidence="5" type="ORF">PQJ61_09140</name>
</gene>
<comment type="subcellular location">
    <subcellularLocation>
        <location evidence="1">Periplasmic flagellum</location>
    </subcellularLocation>
</comment>
<keyword evidence="3" id="KW-0975">Bacterial flagellum</keyword>